<feature type="domain" description="Beta-lactamase class A catalytic" evidence="2">
    <location>
        <begin position="109"/>
        <end position="248"/>
    </location>
</feature>
<dbReference type="GO" id="GO:0030655">
    <property type="term" value="P:beta-lactam antibiotic catabolic process"/>
    <property type="evidence" value="ECO:0007669"/>
    <property type="project" value="InterPro"/>
</dbReference>
<dbReference type="AlphaFoldDB" id="A0A8J3YMX4"/>
<protein>
    <recommendedName>
        <fullName evidence="2">Beta-lactamase class A catalytic domain-containing protein</fullName>
    </recommendedName>
</protein>
<dbReference type="PANTHER" id="PTHR35333">
    <property type="entry name" value="BETA-LACTAMASE"/>
    <property type="match status" value="1"/>
</dbReference>
<keyword evidence="4" id="KW-1185">Reference proteome</keyword>
<dbReference type="SUPFAM" id="SSF56601">
    <property type="entry name" value="beta-lactamase/transpeptidase-like"/>
    <property type="match status" value="1"/>
</dbReference>
<dbReference type="InterPro" id="IPR045155">
    <property type="entry name" value="Beta-lactam_cat"/>
</dbReference>
<dbReference type="InterPro" id="IPR012338">
    <property type="entry name" value="Beta-lactam/transpept-like"/>
</dbReference>
<feature type="signal peptide" evidence="1">
    <location>
        <begin position="1"/>
        <end position="24"/>
    </location>
</feature>
<dbReference type="GO" id="GO:0008800">
    <property type="term" value="F:beta-lactamase activity"/>
    <property type="evidence" value="ECO:0007669"/>
    <property type="project" value="InterPro"/>
</dbReference>
<evidence type="ECO:0000256" key="1">
    <source>
        <dbReference type="SAM" id="SignalP"/>
    </source>
</evidence>
<sequence>MRRFGILALVVAVLVAPVPGPAVAAAAPVTSAAGLAVRTVRAVTARSRTDVLVELDARTGAPFSVAVLDRRTGRSYGYRDGVAFETASVVKVALAAALLLRGNVTAAQRRLMAAMIRSSDNDATRALWDVLGGASGVTALMAPFGLTGTVFGASGSWGLTTTTAADQVRLLDAVVDPAGPLGPAGSAELLGLMSTVDSDQDWGVSAAASTVDTVALKNGWLARSTENGRWIVNSVGRITGPSTDLVVAVLSHGNATMAAGVDLVESIARLSRGGA</sequence>
<reference evidence="3" key="1">
    <citation type="submission" date="2021-01" db="EMBL/GenBank/DDBJ databases">
        <title>Whole genome shotgun sequence of Virgisporangium aliadipatigenens NBRC 105644.</title>
        <authorList>
            <person name="Komaki H."/>
            <person name="Tamura T."/>
        </authorList>
    </citation>
    <scope>NUCLEOTIDE SEQUENCE</scope>
    <source>
        <strain evidence="3">NBRC 105644</strain>
    </source>
</reference>
<dbReference type="GO" id="GO:0046677">
    <property type="term" value="P:response to antibiotic"/>
    <property type="evidence" value="ECO:0007669"/>
    <property type="project" value="InterPro"/>
</dbReference>
<dbReference type="Proteomes" id="UP000619260">
    <property type="component" value="Unassembled WGS sequence"/>
</dbReference>
<keyword evidence="1" id="KW-0732">Signal</keyword>
<evidence type="ECO:0000313" key="3">
    <source>
        <dbReference type="EMBL" id="GIJ46850.1"/>
    </source>
</evidence>
<accession>A0A8J3YMX4</accession>
<dbReference type="EMBL" id="BOPF01000012">
    <property type="protein sequence ID" value="GIJ46850.1"/>
    <property type="molecule type" value="Genomic_DNA"/>
</dbReference>
<proteinExistence type="predicted"/>
<comment type="caution">
    <text evidence="3">The sequence shown here is derived from an EMBL/GenBank/DDBJ whole genome shotgun (WGS) entry which is preliminary data.</text>
</comment>
<evidence type="ECO:0000259" key="2">
    <source>
        <dbReference type="Pfam" id="PF13354"/>
    </source>
</evidence>
<evidence type="ECO:0000313" key="4">
    <source>
        <dbReference type="Proteomes" id="UP000619260"/>
    </source>
</evidence>
<feature type="chain" id="PRO_5035163894" description="Beta-lactamase class A catalytic domain-containing protein" evidence="1">
    <location>
        <begin position="25"/>
        <end position="275"/>
    </location>
</feature>
<dbReference type="Gene3D" id="3.40.710.10">
    <property type="entry name" value="DD-peptidase/beta-lactamase superfamily"/>
    <property type="match status" value="1"/>
</dbReference>
<dbReference type="PANTHER" id="PTHR35333:SF3">
    <property type="entry name" value="BETA-LACTAMASE-TYPE TRANSPEPTIDASE FOLD CONTAINING PROTEIN"/>
    <property type="match status" value="1"/>
</dbReference>
<dbReference type="InterPro" id="IPR000871">
    <property type="entry name" value="Beta-lactam_class-A"/>
</dbReference>
<dbReference type="RefSeq" id="WP_203900361.1">
    <property type="nucleotide sequence ID" value="NZ_BOPF01000012.1"/>
</dbReference>
<organism evidence="3 4">
    <name type="scientific">Virgisporangium aliadipatigenens</name>
    <dbReference type="NCBI Taxonomy" id="741659"/>
    <lineage>
        <taxon>Bacteria</taxon>
        <taxon>Bacillati</taxon>
        <taxon>Actinomycetota</taxon>
        <taxon>Actinomycetes</taxon>
        <taxon>Micromonosporales</taxon>
        <taxon>Micromonosporaceae</taxon>
        <taxon>Virgisporangium</taxon>
    </lineage>
</organism>
<dbReference type="Pfam" id="PF13354">
    <property type="entry name" value="Beta-lactamase2"/>
    <property type="match status" value="1"/>
</dbReference>
<name>A0A8J3YMX4_9ACTN</name>
<gene>
    <name evidence="3" type="ORF">Val02_37360</name>
</gene>